<evidence type="ECO:0000313" key="2">
    <source>
        <dbReference type="Proteomes" id="UP000063229"/>
    </source>
</evidence>
<dbReference type="AlphaFoldDB" id="A0A0X1SZJ8"/>
<gene>
    <name evidence="1" type="ORF">AWM79_07730</name>
</gene>
<dbReference type="Proteomes" id="UP000063229">
    <property type="component" value="Chromosome"/>
</dbReference>
<dbReference type="KEGG" id="pagb:AWM79_07730"/>
<protein>
    <submittedName>
        <fullName evidence="1">Uncharacterized protein</fullName>
    </submittedName>
</protein>
<reference evidence="2" key="1">
    <citation type="submission" date="2016-01" db="EMBL/GenBank/DDBJ databases">
        <authorList>
            <person name="Storey N.H."/>
            <person name="Neuman B.W."/>
        </authorList>
    </citation>
    <scope>NUCLEOTIDE SEQUENCE [LARGE SCALE GENOMIC DNA]</scope>
    <source>
        <strain evidence="2">NCPPB 2472</strain>
    </source>
</reference>
<dbReference type="EMBL" id="CP014135">
    <property type="protein sequence ID" value="AMB85200.1"/>
    <property type="molecule type" value="Genomic_DNA"/>
</dbReference>
<dbReference type="STRING" id="46677.AWM79_07730"/>
<name>A0A0X1SZJ8_PSEAA</name>
<keyword evidence="2" id="KW-1185">Reference proteome</keyword>
<proteinExistence type="predicted"/>
<evidence type="ECO:0000313" key="1">
    <source>
        <dbReference type="EMBL" id="AMB85200.1"/>
    </source>
</evidence>
<sequence>MSFSLIAGQAGYANLDPRFMLYGLDYPDATGRRVTFEDIGQWMNEARRQSSVGVIMRVRNVEEIQELALLPVDGKRYKNRDVEIIIFPQTRP</sequence>
<accession>A0A0X1SZJ8</accession>
<organism evidence="1 2">
    <name type="scientific">Pseudomonas agarici</name>
    <dbReference type="NCBI Taxonomy" id="46677"/>
    <lineage>
        <taxon>Bacteria</taxon>
        <taxon>Pseudomonadati</taxon>
        <taxon>Pseudomonadota</taxon>
        <taxon>Gammaproteobacteria</taxon>
        <taxon>Pseudomonadales</taxon>
        <taxon>Pseudomonadaceae</taxon>
        <taxon>Pseudomonas</taxon>
    </lineage>
</organism>